<evidence type="ECO:0000313" key="3">
    <source>
        <dbReference type="Proteomes" id="UP001419268"/>
    </source>
</evidence>
<feature type="compositionally biased region" description="Basic residues" evidence="1">
    <location>
        <begin position="41"/>
        <end position="56"/>
    </location>
</feature>
<dbReference type="EMBL" id="JBBNAG010000007">
    <property type="protein sequence ID" value="KAK9118972.1"/>
    <property type="molecule type" value="Genomic_DNA"/>
</dbReference>
<gene>
    <name evidence="2" type="ORF">Scep_017065</name>
</gene>
<proteinExistence type="predicted"/>
<organism evidence="2 3">
    <name type="scientific">Stephania cephalantha</name>
    <dbReference type="NCBI Taxonomy" id="152367"/>
    <lineage>
        <taxon>Eukaryota</taxon>
        <taxon>Viridiplantae</taxon>
        <taxon>Streptophyta</taxon>
        <taxon>Embryophyta</taxon>
        <taxon>Tracheophyta</taxon>
        <taxon>Spermatophyta</taxon>
        <taxon>Magnoliopsida</taxon>
        <taxon>Ranunculales</taxon>
        <taxon>Menispermaceae</taxon>
        <taxon>Menispermoideae</taxon>
        <taxon>Cissampelideae</taxon>
        <taxon>Stephania</taxon>
    </lineage>
</organism>
<reference evidence="2 3" key="1">
    <citation type="submission" date="2024-01" db="EMBL/GenBank/DDBJ databases">
        <title>Genome assemblies of Stephania.</title>
        <authorList>
            <person name="Yang L."/>
        </authorList>
    </citation>
    <scope>NUCLEOTIDE SEQUENCE [LARGE SCALE GENOMIC DNA]</scope>
    <source>
        <strain evidence="2">JXDWG</strain>
        <tissue evidence="2">Leaf</tissue>
    </source>
</reference>
<name>A0AAP0NT86_9MAGN</name>
<protein>
    <submittedName>
        <fullName evidence="2">Uncharacterized protein</fullName>
    </submittedName>
</protein>
<evidence type="ECO:0000313" key="2">
    <source>
        <dbReference type="EMBL" id="KAK9118972.1"/>
    </source>
</evidence>
<comment type="caution">
    <text evidence="2">The sequence shown here is derived from an EMBL/GenBank/DDBJ whole genome shotgun (WGS) entry which is preliminary data.</text>
</comment>
<feature type="region of interest" description="Disordered" evidence="1">
    <location>
        <begin position="38"/>
        <end position="58"/>
    </location>
</feature>
<sequence>MDSPIFPPPPLPLVRDVPADVAAGCVVLGRSVPRRWPSSRIARRTTRTTHRRRPKRPMSTWTRLHVVRVLRGGQPAQPIGADRNGRWRSYVDRPRQQPNLPTLIAPFEKALLPILGKKKHHPIFRI</sequence>
<dbReference type="AlphaFoldDB" id="A0AAP0NT86"/>
<keyword evidence="3" id="KW-1185">Reference proteome</keyword>
<evidence type="ECO:0000256" key="1">
    <source>
        <dbReference type="SAM" id="MobiDB-lite"/>
    </source>
</evidence>
<dbReference type="Proteomes" id="UP001419268">
    <property type="component" value="Unassembled WGS sequence"/>
</dbReference>
<accession>A0AAP0NT86</accession>